<evidence type="ECO:0008006" key="4">
    <source>
        <dbReference type="Google" id="ProtNLM"/>
    </source>
</evidence>
<dbReference type="PANTHER" id="PTHR35560">
    <property type="entry name" value="BLL0132 PROTEIN"/>
    <property type="match status" value="1"/>
</dbReference>
<protein>
    <recommendedName>
        <fullName evidence="4">Alpha/beta hydrolase</fullName>
    </recommendedName>
</protein>
<name>A0A8H4PRA6_9HYPO</name>
<dbReference type="Proteomes" id="UP000557566">
    <property type="component" value="Unassembled WGS sequence"/>
</dbReference>
<organism evidence="2 3">
    <name type="scientific">Ophiocordyceps sinensis</name>
    <dbReference type="NCBI Taxonomy" id="72228"/>
    <lineage>
        <taxon>Eukaryota</taxon>
        <taxon>Fungi</taxon>
        <taxon>Dikarya</taxon>
        <taxon>Ascomycota</taxon>
        <taxon>Pezizomycotina</taxon>
        <taxon>Sordariomycetes</taxon>
        <taxon>Hypocreomycetidae</taxon>
        <taxon>Hypocreales</taxon>
        <taxon>Ophiocordycipitaceae</taxon>
        <taxon>Ophiocordyceps</taxon>
    </lineage>
</organism>
<comment type="caution">
    <text evidence="2">The sequence shown here is derived from an EMBL/GenBank/DDBJ whole genome shotgun (WGS) entry which is preliminary data.</text>
</comment>
<gene>
    <name evidence="2" type="ORF">G6O67_005310</name>
</gene>
<proteinExistence type="predicted"/>
<sequence>MGNWRSFKVVCTAITVAVFRLASASELDHQRPGGQEATTQDIGAYVNLELSHGRDERGKGHDVTKPPKGAVFTSIRIGSGGEEIPAFYTSNAASDRVEHVYITLHGRRRDGGHYWRAMTEAIDSRRGKRHTVVIAPLFLSTKLNSGRYGDKQLAFADVNAWQAGCRANHPDNTRVSSLDALDAIVDMFADRAAYPRMRNMTVVGHGGGGQLAQRYAAVGREAPAHVHMRYVHGDASTSAYFTGDRPVRREDRPVRREDRPVMRGDRPARRGACELYNTWRYGFDDFWGPKSPMEYFAQYIGRDVVSLVGLGDVEANGDQSCMARLQGGSKRRDRNLAWYKYVNALARTREDLGGFPGDFGGVPDWSAVSNHSSRLRLAAVEDVSHNVEDIFLSDGGQSALFSDGHVEPGWRP</sequence>
<dbReference type="PANTHER" id="PTHR35560:SF3">
    <property type="entry name" value="PEPTIDASE S9 PROLYL OLIGOPEPTIDASE CATALYTIC DOMAIN-CONTAINING PROTEIN"/>
    <property type="match status" value="1"/>
</dbReference>
<dbReference type="SUPFAM" id="SSF53474">
    <property type="entry name" value="alpha/beta-Hydrolases"/>
    <property type="match status" value="1"/>
</dbReference>
<evidence type="ECO:0000313" key="2">
    <source>
        <dbReference type="EMBL" id="KAF4508995.1"/>
    </source>
</evidence>
<dbReference type="EMBL" id="JAAVMX010000005">
    <property type="protein sequence ID" value="KAF4508995.1"/>
    <property type="molecule type" value="Genomic_DNA"/>
</dbReference>
<evidence type="ECO:0000256" key="1">
    <source>
        <dbReference type="SAM" id="SignalP"/>
    </source>
</evidence>
<keyword evidence="3" id="KW-1185">Reference proteome</keyword>
<feature type="chain" id="PRO_5034687421" description="Alpha/beta hydrolase" evidence="1">
    <location>
        <begin position="25"/>
        <end position="412"/>
    </location>
</feature>
<evidence type="ECO:0000313" key="3">
    <source>
        <dbReference type="Proteomes" id="UP000557566"/>
    </source>
</evidence>
<reference evidence="2 3" key="1">
    <citation type="journal article" date="2020" name="Genome Biol. Evol.">
        <title>A new high-quality draft genome assembly of the Chinese cordyceps Ophiocordyceps sinensis.</title>
        <authorList>
            <person name="Shu R."/>
            <person name="Zhang J."/>
            <person name="Meng Q."/>
            <person name="Zhang H."/>
            <person name="Zhou G."/>
            <person name="Li M."/>
            <person name="Wu P."/>
            <person name="Zhao Y."/>
            <person name="Chen C."/>
            <person name="Qin Q."/>
        </authorList>
    </citation>
    <scope>NUCLEOTIDE SEQUENCE [LARGE SCALE GENOMIC DNA]</scope>
    <source>
        <strain evidence="2 3">IOZ07</strain>
    </source>
</reference>
<feature type="signal peptide" evidence="1">
    <location>
        <begin position="1"/>
        <end position="24"/>
    </location>
</feature>
<dbReference type="AlphaFoldDB" id="A0A8H4PRA6"/>
<dbReference type="InterPro" id="IPR029058">
    <property type="entry name" value="AB_hydrolase_fold"/>
</dbReference>
<keyword evidence="1" id="KW-0732">Signal</keyword>
<accession>A0A8H4PRA6</accession>
<dbReference type="OrthoDB" id="2019572at2759"/>
<dbReference type="Gene3D" id="3.40.50.1820">
    <property type="entry name" value="alpha/beta hydrolase"/>
    <property type="match status" value="1"/>
</dbReference>